<reference evidence="2 3" key="1">
    <citation type="submission" date="2024-09" db="EMBL/GenBank/DDBJ databases">
        <authorList>
            <person name="Sun Q."/>
            <person name="Mori K."/>
        </authorList>
    </citation>
    <scope>NUCLEOTIDE SEQUENCE [LARGE SCALE GENOMIC DNA]</scope>
    <source>
        <strain evidence="2 3">NCAIM B.02415</strain>
    </source>
</reference>
<dbReference type="SMART" id="SM00901">
    <property type="entry name" value="FRG"/>
    <property type="match status" value="1"/>
</dbReference>
<feature type="domain" description="FRG" evidence="1">
    <location>
        <begin position="117"/>
        <end position="239"/>
    </location>
</feature>
<gene>
    <name evidence="2" type="ORF">ACFFGT_10465</name>
</gene>
<dbReference type="InterPro" id="IPR014966">
    <property type="entry name" value="FRG-dom"/>
</dbReference>
<evidence type="ECO:0000313" key="2">
    <source>
        <dbReference type="EMBL" id="MFC0514628.1"/>
    </source>
</evidence>
<evidence type="ECO:0000313" key="3">
    <source>
        <dbReference type="Proteomes" id="UP001589828"/>
    </source>
</evidence>
<comment type="caution">
    <text evidence="2">The sequence shown here is derived from an EMBL/GenBank/DDBJ whole genome shotgun (WGS) entry which is preliminary data.</text>
</comment>
<accession>A0ABV6L562</accession>
<dbReference type="RefSeq" id="WP_377022472.1">
    <property type="nucleotide sequence ID" value="NZ_JBHLTS010000021.1"/>
</dbReference>
<name>A0ABV6L562_9SPHI</name>
<protein>
    <recommendedName>
        <fullName evidence="1">FRG domain-containing protein</fullName>
    </recommendedName>
</protein>
<dbReference type="EMBL" id="JBHLTS010000021">
    <property type="protein sequence ID" value="MFC0514628.1"/>
    <property type="molecule type" value="Genomic_DNA"/>
</dbReference>
<keyword evidence="3" id="KW-1185">Reference proteome</keyword>
<dbReference type="Proteomes" id="UP001589828">
    <property type="component" value="Unassembled WGS sequence"/>
</dbReference>
<organism evidence="2 3">
    <name type="scientific">Mucilaginibacter angelicae</name>
    <dbReference type="NCBI Taxonomy" id="869718"/>
    <lineage>
        <taxon>Bacteria</taxon>
        <taxon>Pseudomonadati</taxon>
        <taxon>Bacteroidota</taxon>
        <taxon>Sphingobacteriia</taxon>
        <taxon>Sphingobacteriales</taxon>
        <taxon>Sphingobacteriaceae</taxon>
        <taxon>Mucilaginibacter</taxon>
    </lineage>
</organism>
<evidence type="ECO:0000259" key="1">
    <source>
        <dbReference type="SMART" id="SM00901"/>
    </source>
</evidence>
<sequence length="368" mass="43173">MDGFVNPEFSIDKDCSVHNINPLANLFSPYSTITGIEHHKSENQNFFVDQYYGLVYDDWIRQGGAFYGITSKMPDFTLDDKANLGFLRIPFVKIPRIFVKNRQQVDLLVSELKSKYKSYQFYYRGQTKEYFLNRSETTLQNLYGDGTTLEPSLLPSSYRAKININDVMPEWCGLLKFSLDVYAGKDSGLRSKFFRWITSYEFVQFAFATAQHYGLPSNGLDVTGNFDIAEFFASRESHWLDQDHLMSYKLKGNWEKPSVIYVYGVKNQYDKIDFQNINFGELFKSRPSFQDAYFMYKGWGMNLNDNARNIIAAVYFDENYITSGLTPQSLFPDFDTDNFGRILFLTLKEKQFEFENLMEYYKNFYWVV</sequence>
<proteinExistence type="predicted"/>